<dbReference type="Proteomes" id="UP001344888">
    <property type="component" value="Unassembled WGS sequence"/>
</dbReference>
<dbReference type="AlphaFoldDB" id="A0AAW9NP76"/>
<name>A0AAW9NP76_9BACL</name>
<evidence type="ECO:0000313" key="3">
    <source>
        <dbReference type="Proteomes" id="UP001344888"/>
    </source>
</evidence>
<reference evidence="2 3" key="1">
    <citation type="submission" date="2023-03" db="EMBL/GenBank/DDBJ databases">
        <title>Bacillus Genome Sequencing.</title>
        <authorList>
            <person name="Dunlap C."/>
        </authorList>
    </citation>
    <scope>NUCLEOTIDE SEQUENCE [LARGE SCALE GENOMIC DNA]</scope>
    <source>
        <strain evidence="2 3">B-59205</strain>
    </source>
</reference>
<evidence type="ECO:0000256" key="1">
    <source>
        <dbReference type="SAM" id="Coils"/>
    </source>
</evidence>
<proteinExistence type="predicted"/>
<comment type="caution">
    <text evidence="2">The sequence shown here is derived from an EMBL/GenBank/DDBJ whole genome shotgun (WGS) entry which is preliminary data.</text>
</comment>
<gene>
    <name evidence="2" type="ORF">P9B03_04030</name>
</gene>
<sequence length="160" mass="18483">MQLIGDVEITKQQMAICKRELQDKLKQLKAEMRELKKERTKMLKAEIDVTSIDAKISHLYKSINNIDDKLQYYSAKYQPVLLFDSVINYKLLQEILRKTKMLHNVQIQQGVSAVEIVWDNKGTKGKYALNDIRDNFEGVIYFPELVMSDGGECAPLKDAQ</sequence>
<feature type="coiled-coil region" evidence="1">
    <location>
        <begin position="11"/>
        <end position="48"/>
    </location>
</feature>
<dbReference type="EMBL" id="JARSFG010000005">
    <property type="protein sequence ID" value="MEC1177643.1"/>
    <property type="molecule type" value="Genomic_DNA"/>
</dbReference>
<accession>A0AAW9NP76</accession>
<organism evidence="2 3">
    <name type="scientific">Metasolibacillus meyeri</name>
    <dbReference type="NCBI Taxonomy" id="1071052"/>
    <lineage>
        <taxon>Bacteria</taxon>
        <taxon>Bacillati</taxon>
        <taxon>Bacillota</taxon>
        <taxon>Bacilli</taxon>
        <taxon>Bacillales</taxon>
        <taxon>Caryophanaceae</taxon>
        <taxon>Metasolibacillus</taxon>
    </lineage>
</organism>
<keyword evidence="3" id="KW-1185">Reference proteome</keyword>
<dbReference type="RefSeq" id="WP_326122075.1">
    <property type="nucleotide sequence ID" value="NZ_JARSFG010000005.1"/>
</dbReference>
<keyword evidence="1" id="KW-0175">Coiled coil</keyword>
<protein>
    <submittedName>
        <fullName evidence="2">Uncharacterized protein</fullName>
    </submittedName>
</protein>
<evidence type="ECO:0000313" key="2">
    <source>
        <dbReference type="EMBL" id="MEC1177643.1"/>
    </source>
</evidence>